<reference evidence="1 2" key="2">
    <citation type="submission" date="2019-01" db="EMBL/GenBank/DDBJ databases">
        <title>Tautonia sociabilis, a novel thermotolerant planctomycete of Isosphaeraceae family, isolated from a 4000 m deep subterranean habitat.</title>
        <authorList>
            <person name="Kovaleva O.L."/>
            <person name="Elcheninov A.G."/>
            <person name="Van Heerden E."/>
            <person name="Toshchakov S.V."/>
            <person name="Novikov A."/>
            <person name="Bonch-Osmolovskaya E.A."/>
            <person name="Kublanov I.V."/>
        </authorList>
    </citation>
    <scope>NUCLEOTIDE SEQUENCE [LARGE SCALE GENOMIC DNA]</scope>
    <source>
        <strain evidence="1 2">GM2012</strain>
    </source>
</reference>
<protein>
    <recommendedName>
        <fullName evidence="3">Tetratricopeptide repeat protein</fullName>
    </recommendedName>
</protein>
<name>A0A432MIU7_9BACT</name>
<keyword evidence="2" id="KW-1185">Reference proteome</keyword>
<accession>A0A432MIU7</accession>
<dbReference type="AlphaFoldDB" id="A0A432MIU7"/>
<evidence type="ECO:0000313" key="2">
    <source>
        <dbReference type="Proteomes" id="UP000280296"/>
    </source>
</evidence>
<proteinExistence type="predicted"/>
<gene>
    <name evidence="1" type="ORF">TsocGM_13850</name>
</gene>
<dbReference type="EMBL" id="RYZH01000025">
    <property type="protein sequence ID" value="RUL87157.1"/>
    <property type="molecule type" value="Genomic_DNA"/>
</dbReference>
<evidence type="ECO:0008006" key="3">
    <source>
        <dbReference type="Google" id="ProtNLM"/>
    </source>
</evidence>
<dbReference type="Proteomes" id="UP000280296">
    <property type="component" value="Unassembled WGS sequence"/>
</dbReference>
<comment type="caution">
    <text evidence="1">The sequence shown here is derived from an EMBL/GenBank/DDBJ whole genome shotgun (WGS) entry which is preliminary data.</text>
</comment>
<sequence length="75" mass="8520">MEESIRLNQGELPVDHFLLAMILHQRGKPEEAQRQFNHGLELIELQGLEDADPETEQFRDEAAALLESDPGAERP</sequence>
<organism evidence="1 2">
    <name type="scientific">Tautonia sociabilis</name>
    <dbReference type="NCBI Taxonomy" id="2080755"/>
    <lineage>
        <taxon>Bacteria</taxon>
        <taxon>Pseudomonadati</taxon>
        <taxon>Planctomycetota</taxon>
        <taxon>Planctomycetia</taxon>
        <taxon>Isosphaerales</taxon>
        <taxon>Isosphaeraceae</taxon>
        <taxon>Tautonia</taxon>
    </lineage>
</organism>
<evidence type="ECO:0000313" key="1">
    <source>
        <dbReference type="EMBL" id="RUL87157.1"/>
    </source>
</evidence>
<reference evidence="1 2" key="1">
    <citation type="submission" date="2018-12" db="EMBL/GenBank/DDBJ databases">
        <authorList>
            <person name="Toschakov S.V."/>
        </authorList>
    </citation>
    <scope>NUCLEOTIDE SEQUENCE [LARGE SCALE GENOMIC DNA]</scope>
    <source>
        <strain evidence="1 2">GM2012</strain>
    </source>
</reference>